<dbReference type="EMBL" id="PRFC01000016">
    <property type="protein sequence ID" value="PWV17894.1"/>
    <property type="molecule type" value="Genomic_DNA"/>
</dbReference>
<dbReference type="VEuPathDB" id="TriTrypDB:ECC02_008816"/>
<dbReference type="OMA" id="HFASRTW"/>
<dbReference type="VEuPathDB" id="TriTrypDB:TcCLB.511559.40"/>
<dbReference type="VEuPathDB" id="TriTrypDB:C3747_16g230"/>
<organism evidence="2 3">
    <name type="scientific">Trypanosoma cruzi</name>
    <dbReference type="NCBI Taxonomy" id="5693"/>
    <lineage>
        <taxon>Eukaryota</taxon>
        <taxon>Discoba</taxon>
        <taxon>Euglenozoa</taxon>
        <taxon>Kinetoplastea</taxon>
        <taxon>Metakinetoplastina</taxon>
        <taxon>Trypanosomatida</taxon>
        <taxon>Trypanosomatidae</taxon>
        <taxon>Trypanosoma</taxon>
        <taxon>Schizotrypanum</taxon>
    </lineage>
</organism>
<dbReference type="AlphaFoldDB" id="A0A2V2XGM0"/>
<dbReference type="VEuPathDB" id="TriTrypDB:TcCLB.505171.40"/>
<dbReference type="SMR" id="A0A2V2XGM0"/>
<comment type="caution">
    <text evidence="2">The sequence shown here is derived from an EMBL/GenBank/DDBJ whole genome shotgun (WGS) entry which is preliminary data.</text>
</comment>
<dbReference type="VEuPathDB" id="TriTrypDB:TcYC6_0037130"/>
<dbReference type="OrthoDB" id="247120at2759"/>
<dbReference type="VEuPathDB" id="TriTrypDB:TCSYLVIO_006557"/>
<dbReference type="VEuPathDB" id="TriTrypDB:C4B63_122g2"/>
<proteinExistence type="predicted"/>
<evidence type="ECO:0000256" key="1">
    <source>
        <dbReference type="SAM" id="Coils"/>
    </source>
</evidence>
<evidence type="ECO:0000313" key="2">
    <source>
        <dbReference type="EMBL" id="PWV17894.1"/>
    </source>
</evidence>
<evidence type="ECO:0000313" key="3">
    <source>
        <dbReference type="Proteomes" id="UP000246078"/>
    </source>
</evidence>
<name>A0A2V2XGM0_TRYCR</name>
<gene>
    <name evidence="2" type="ORF">C3747_16g230</name>
</gene>
<dbReference type="VEuPathDB" id="TriTrypDB:Tc_MARK_5280"/>
<feature type="coiled-coil region" evidence="1">
    <location>
        <begin position="221"/>
        <end position="248"/>
    </location>
</feature>
<protein>
    <submittedName>
        <fullName evidence="2">Uncharacterized protein</fullName>
    </submittedName>
</protein>
<dbReference type="VEuPathDB" id="TriTrypDB:BCY84_17798"/>
<dbReference type="VEuPathDB" id="TriTrypDB:TCDM_08259"/>
<sequence length="440" mass="50825">MKTGSERNPSPRIRVHNAELYTDVMNASDWSRMIEREQQRERIAARRQHEAEEWQLQEQMKLEEVRLQAARDTEAAKARQERRAREDTQEQELADFMRRFTAFVEEHEDFNARCACQTRREERHLRRVVEKLHRAWKEDVFLPVQAFIDAQLQDVEGEEHRTLLRHNMLTAFLKECNRTDRFGGRHAVYRDIIDEVRYDPLGQLQTCTIRYPAPPRRETAVDAQRRAAEEVQRKYAQLAIDFHGLERESTTGVLTDPPLNDTSQIPATNLPITGVVSTGKEFHFASRTWSSDPREVATTATGIGSNATLSTTGWTAKHCTSTAGRTTRRTVLPPLQHPPPPKDFRHLSYGINVNAVDSLAKWTKERRMPRPREADLPVTMWGRFPETIHGWMATADGDVKPSSRRRVDAARKAQHSDVMFDHYNFPRGLDGPLHTGKRVL</sequence>
<accession>A0A2V2XGM0</accession>
<keyword evidence="1" id="KW-0175">Coiled coil</keyword>
<reference evidence="2 3" key="1">
    <citation type="journal article" date="2018" name="Microb. Genom.">
        <title>Expanding an expanded genome: long-read sequencing of Trypanosoma cruzi.</title>
        <authorList>
            <person name="Berna L."/>
            <person name="Rodriguez M."/>
            <person name="Chiribao M.L."/>
            <person name="Parodi-Talice A."/>
            <person name="Pita S."/>
            <person name="Rijo G."/>
            <person name="Alvarez-Valin F."/>
            <person name="Robello C."/>
        </authorList>
    </citation>
    <scope>NUCLEOTIDE SEQUENCE [LARGE SCALE GENOMIC DNA]</scope>
    <source>
        <strain evidence="2 3">TCC</strain>
    </source>
</reference>
<dbReference type="Proteomes" id="UP000246078">
    <property type="component" value="Unassembled WGS sequence"/>
</dbReference>
<dbReference type="VEuPathDB" id="TriTrypDB:TcBrA4_0109980"/>
<dbReference type="VEuPathDB" id="TriTrypDB:TcG_06150"/>
<dbReference type="VEuPathDB" id="TriTrypDB:TcCL_NonESM05348"/>